<dbReference type="Proteomes" id="UP000177763">
    <property type="component" value="Unassembled WGS sequence"/>
</dbReference>
<proteinExistence type="predicted"/>
<dbReference type="SUPFAM" id="SSF51182">
    <property type="entry name" value="RmlC-like cupins"/>
    <property type="match status" value="1"/>
</dbReference>
<dbReference type="AlphaFoldDB" id="A0A1F4VIS5"/>
<gene>
    <name evidence="2" type="ORF">A3H26_04095</name>
</gene>
<dbReference type="Gene3D" id="2.60.120.10">
    <property type="entry name" value="Jelly Rolls"/>
    <property type="match status" value="1"/>
</dbReference>
<dbReference type="InterPro" id="IPR014710">
    <property type="entry name" value="RmlC-like_jellyroll"/>
</dbReference>
<evidence type="ECO:0000259" key="1">
    <source>
        <dbReference type="Pfam" id="PF07883"/>
    </source>
</evidence>
<dbReference type="EMBL" id="MEVN01000027">
    <property type="protein sequence ID" value="OGC56860.1"/>
    <property type="molecule type" value="Genomic_DNA"/>
</dbReference>
<comment type="caution">
    <text evidence="2">The sequence shown here is derived from an EMBL/GenBank/DDBJ whole genome shotgun (WGS) entry which is preliminary data.</text>
</comment>
<dbReference type="Pfam" id="PF07883">
    <property type="entry name" value="Cupin_2"/>
    <property type="match status" value="1"/>
</dbReference>
<evidence type="ECO:0000313" key="2">
    <source>
        <dbReference type="EMBL" id="OGC56860.1"/>
    </source>
</evidence>
<dbReference type="STRING" id="1802630.A3H26_04095"/>
<name>A0A1F4VIS5_UNCKA</name>
<protein>
    <recommendedName>
        <fullName evidence="1">Cupin type-2 domain-containing protein</fullName>
    </recommendedName>
</protein>
<dbReference type="InterPro" id="IPR013096">
    <property type="entry name" value="Cupin_2"/>
</dbReference>
<accession>A0A1F4VIS5</accession>
<organism evidence="2 3">
    <name type="scientific">candidate division WWE3 bacterium RIFCSPLOWO2_12_FULL_36_10</name>
    <dbReference type="NCBI Taxonomy" id="1802630"/>
    <lineage>
        <taxon>Bacteria</taxon>
        <taxon>Katanobacteria</taxon>
    </lineage>
</organism>
<sequence>MYIPKNESKREDWDEVKSWNYKLPNVTPQKSVVYAEIVGEHGEVTTKDSEWIYYIIEGEGEFTINGNRTIVCSGDVISVPPKTKYNYVSKEGIVLKVIMYIDLWDN</sequence>
<feature type="domain" description="Cupin type-2" evidence="1">
    <location>
        <begin position="51"/>
        <end position="91"/>
    </location>
</feature>
<evidence type="ECO:0000313" key="3">
    <source>
        <dbReference type="Proteomes" id="UP000177763"/>
    </source>
</evidence>
<reference evidence="2 3" key="1">
    <citation type="journal article" date="2016" name="Nat. Commun.">
        <title>Thousands of microbial genomes shed light on interconnected biogeochemical processes in an aquifer system.</title>
        <authorList>
            <person name="Anantharaman K."/>
            <person name="Brown C.T."/>
            <person name="Hug L.A."/>
            <person name="Sharon I."/>
            <person name="Castelle C.J."/>
            <person name="Probst A.J."/>
            <person name="Thomas B.C."/>
            <person name="Singh A."/>
            <person name="Wilkins M.J."/>
            <person name="Karaoz U."/>
            <person name="Brodie E.L."/>
            <person name="Williams K.H."/>
            <person name="Hubbard S.S."/>
            <person name="Banfield J.F."/>
        </authorList>
    </citation>
    <scope>NUCLEOTIDE SEQUENCE [LARGE SCALE GENOMIC DNA]</scope>
</reference>
<dbReference type="InterPro" id="IPR011051">
    <property type="entry name" value="RmlC_Cupin_sf"/>
</dbReference>